<evidence type="ECO:0000313" key="2">
    <source>
        <dbReference type="Proteomes" id="UP000250140"/>
    </source>
</evidence>
<dbReference type="AlphaFoldDB" id="A0A8E2JZ34"/>
<proteinExistence type="predicted"/>
<name>A0A8E2JZ34_9PEZI</name>
<accession>A0A8E2JZ34</accession>
<dbReference type="Proteomes" id="UP000250140">
    <property type="component" value="Unassembled WGS sequence"/>
</dbReference>
<gene>
    <name evidence="1" type="ORF">AOQ84DRAFT_147701</name>
</gene>
<protein>
    <submittedName>
        <fullName evidence="1">Uncharacterized protein</fullName>
    </submittedName>
</protein>
<dbReference type="EMBL" id="KV748492">
    <property type="protein sequence ID" value="OCL15059.1"/>
    <property type="molecule type" value="Genomic_DNA"/>
</dbReference>
<keyword evidence="2" id="KW-1185">Reference proteome</keyword>
<sequence length="184" mass="20871">MGKSASPRELAVQSFSRPAAGCCTYCMYDARPCWHNRLVLCVVSLLLLRPPIHPTATAKVPTSPISPYDITNQLPSETEIQNSAWPRFVMFLSKPATPRRTGTTPPVHLPVRNECTHACTRAPRPPSASQPSWSGFWIWGARWVLVLVWFWFWSDSAEPVPPTDPRHTGFWRVCECRCWMVGEH</sequence>
<evidence type="ECO:0000313" key="1">
    <source>
        <dbReference type="EMBL" id="OCL15059.1"/>
    </source>
</evidence>
<organism evidence="1 2">
    <name type="scientific">Glonium stellatum</name>
    <dbReference type="NCBI Taxonomy" id="574774"/>
    <lineage>
        <taxon>Eukaryota</taxon>
        <taxon>Fungi</taxon>
        <taxon>Dikarya</taxon>
        <taxon>Ascomycota</taxon>
        <taxon>Pezizomycotina</taxon>
        <taxon>Dothideomycetes</taxon>
        <taxon>Pleosporomycetidae</taxon>
        <taxon>Gloniales</taxon>
        <taxon>Gloniaceae</taxon>
        <taxon>Glonium</taxon>
    </lineage>
</organism>
<reference evidence="1 2" key="1">
    <citation type="journal article" date="2016" name="Nat. Commun.">
        <title>Ectomycorrhizal ecology is imprinted in the genome of the dominant symbiotic fungus Cenococcum geophilum.</title>
        <authorList>
            <consortium name="DOE Joint Genome Institute"/>
            <person name="Peter M."/>
            <person name="Kohler A."/>
            <person name="Ohm R.A."/>
            <person name="Kuo A."/>
            <person name="Krutzmann J."/>
            <person name="Morin E."/>
            <person name="Arend M."/>
            <person name="Barry K.W."/>
            <person name="Binder M."/>
            <person name="Choi C."/>
            <person name="Clum A."/>
            <person name="Copeland A."/>
            <person name="Grisel N."/>
            <person name="Haridas S."/>
            <person name="Kipfer T."/>
            <person name="LaButti K."/>
            <person name="Lindquist E."/>
            <person name="Lipzen A."/>
            <person name="Maire R."/>
            <person name="Meier B."/>
            <person name="Mihaltcheva S."/>
            <person name="Molinier V."/>
            <person name="Murat C."/>
            <person name="Poggeler S."/>
            <person name="Quandt C.A."/>
            <person name="Sperisen C."/>
            <person name="Tritt A."/>
            <person name="Tisserant E."/>
            <person name="Crous P.W."/>
            <person name="Henrissat B."/>
            <person name="Nehls U."/>
            <person name="Egli S."/>
            <person name="Spatafora J.W."/>
            <person name="Grigoriev I.V."/>
            <person name="Martin F.M."/>
        </authorList>
    </citation>
    <scope>NUCLEOTIDE SEQUENCE [LARGE SCALE GENOMIC DNA]</scope>
    <source>
        <strain evidence="1 2">CBS 207.34</strain>
    </source>
</reference>